<proteinExistence type="predicted"/>
<dbReference type="CDD" id="cd14948">
    <property type="entry name" value="BACON"/>
    <property type="match status" value="1"/>
</dbReference>
<dbReference type="AlphaFoldDB" id="J9DB73"/>
<dbReference type="EMBL" id="AMCI01000246">
    <property type="protein sequence ID" value="EJX10131.1"/>
    <property type="molecule type" value="Genomic_DNA"/>
</dbReference>
<dbReference type="InterPro" id="IPR013783">
    <property type="entry name" value="Ig-like_fold"/>
</dbReference>
<evidence type="ECO:0000313" key="2">
    <source>
        <dbReference type="EMBL" id="EJX10131.1"/>
    </source>
</evidence>
<dbReference type="InterPro" id="IPR026444">
    <property type="entry name" value="Secre_tail"/>
</dbReference>
<accession>J9DB73</accession>
<dbReference type="Gene3D" id="2.60.120.200">
    <property type="match status" value="1"/>
</dbReference>
<feature type="compositionally biased region" description="Polar residues" evidence="1">
    <location>
        <begin position="75"/>
        <end position="92"/>
    </location>
</feature>
<reference evidence="2" key="1">
    <citation type="journal article" date="2012" name="PLoS ONE">
        <title>Gene sets for utilization of primary and secondary nutrition supplies in the distal gut of endangered iberian lynx.</title>
        <authorList>
            <person name="Alcaide M."/>
            <person name="Messina E."/>
            <person name="Richter M."/>
            <person name="Bargiela R."/>
            <person name="Peplies J."/>
            <person name="Huws S.A."/>
            <person name="Newbold C.J."/>
            <person name="Golyshin P.N."/>
            <person name="Simon M.A."/>
            <person name="Lopez G."/>
            <person name="Yakimov M.M."/>
            <person name="Ferrer M."/>
        </authorList>
    </citation>
    <scope>NUCLEOTIDE SEQUENCE</scope>
</reference>
<comment type="caution">
    <text evidence="2">The sequence shown here is derived from an EMBL/GenBank/DDBJ whole genome shotgun (WGS) entry which is preliminary data.</text>
</comment>
<name>J9DB73_9ZZZZ</name>
<sequence>MKKTLLSLLVGATVIPMAAQVPLPEVQFDAQKSRAKVQQMKQPVVKGCYAVPQLRSVNAQRLPQPLLKEAKARWNPSSRSTHQIHSQLSRSTVYSTPKNTAGMLNEGFETWDGVTADWLPEGWTEKISNPDFIKMEEGRFTWHTCYPSSVAPTEGRSCAAIYYAQVPDPNDSTKKKHLDLPQDEWLISPVFTPQDGDRLLFDLGYAPLFLFNLNPGYVDFGTFEFINRQPSTTLKVMVRPEGGEWEELFDVYDEWKDLSLQELFNQYMETAFRSYNLPLDRFMGKKVQVAFRFVGQYGNTMYLDAVKCGKNSLYTDYRWPAGSFYWAYDDNLNTLHDPTGRSFMLVAPYTDLTWTNLSDEAATHFTWQYADPSSPWSYLTTESKDLTMSYPFNAYAIPVLTSHADGYANGTYAWDGMSFQAGGTGIYPGPDGQMVFYGMSRFDPREPLLMVPDVNDGPLFGHHKKSRDTWSNLFRLEGEDWGELQAVGNIFEAPAAPYLVDRVRMYGLGEVQDDAELIARIYRITPDGKMGDEIGRGTCKGKDVLKLNDNILNFGFSMSRLSADGQLLNEPVVVDSEVMVLVDGLMANNKVNFGVLHAEPKTLNHFIGGYVFVNFQIGGQQIQMNPYPTSSFYGSNGPLFADFAITMDAVYNWLFAGAESVDVSAEGGVFSIPVSTYLSVWEVSIKDDTALDKEWIKATVEDNGQTLQLRVDELQNDNSERSCSVIIKGWGTANDTIRVKQSGSAVGIEQQAYQQDKVVMRGTLLQLQSNTAHQATLYDASGRQVMQWTLQNGHSVVSLQVLPKGIYVVRLDNGANHRILR</sequence>
<protein>
    <submittedName>
        <fullName evidence="2">Secreted protein</fullName>
    </submittedName>
</protein>
<dbReference type="NCBIfam" id="TIGR04183">
    <property type="entry name" value="Por_Secre_tail"/>
    <property type="match status" value="1"/>
</dbReference>
<dbReference type="InterPro" id="IPR024361">
    <property type="entry name" value="BACON"/>
</dbReference>
<dbReference type="Gene3D" id="2.60.40.10">
    <property type="entry name" value="Immunoglobulins"/>
    <property type="match status" value="1"/>
</dbReference>
<evidence type="ECO:0000256" key="1">
    <source>
        <dbReference type="SAM" id="MobiDB-lite"/>
    </source>
</evidence>
<organism evidence="2">
    <name type="scientific">gut metagenome</name>
    <dbReference type="NCBI Taxonomy" id="749906"/>
    <lineage>
        <taxon>unclassified sequences</taxon>
        <taxon>metagenomes</taxon>
        <taxon>organismal metagenomes</taxon>
    </lineage>
</organism>
<gene>
    <name evidence="2" type="ORF">EVA_01760</name>
</gene>
<feature type="region of interest" description="Disordered" evidence="1">
    <location>
        <begin position="72"/>
        <end position="92"/>
    </location>
</feature>